<organism evidence="3 4">
    <name type="scientific">Candidatus Komeilibacteria bacterium CG_4_9_14_0_8_um_filter_36_9</name>
    <dbReference type="NCBI Taxonomy" id="1974473"/>
    <lineage>
        <taxon>Bacteria</taxon>
        <taxon>Candidatus Komeiliibacteriota</taxon>
    </lineage>
</organism>
<dbReference type="EMBL" id="PFSY01000067">
    <property type="protein sequence ID" value="PJC02061.1"/>
    <property type="molecule type" value="Genomic_DNA"/>
</dbReference>
<evidence type="ECO:0000313" key="3">
    <source>
        <dbReference type="EMBL" id="PJC02061.1"/>
    </source>
</evidence>
<reference evidence="4" key="1">
    <citation type="submission" date="2017-09" db="EMBL/GenBank/DDBJ databases">
        <title>Depth-based differentiation of microbial function through sediment-hosted aquifers and enrichment of novel symbionts in the deep terrestrial subsurface.</title>
        <authorList>
            <person name="Probst A.J."/>
            <person name="Ladd B."/>
            <person name="Jarett J.K."/>
            <person name="Geller-Mcgrath D.E."/>
            <person name="Sieber C.M.K."/>
            <person name="Emerson J.B."/>
            <person name="Anantharaman K."/>
            <person name="Thomas B.C."/>
            <person name="Malmstrom R."/>
            <person name="Stieglmeier M."/>
            <person name="Klingl A."/>
            <person name="Woyke T."/>
            <person name="Ryan C.M."/>
            <person name="Banfield J.F."/>
        </authorList>
    </citation>
    <scope>NUCLEOTIDE SEQUENCE [LARGE SCALE GENOMIC DNA]</scope>
</reference>
<keyword evidence="1" id="KW-0472">Membrane</keyword>
<evidence type="ECO:0000313" key="4">
    <source>
        <dbReference type="Proteomes" id="UP000230136"/>
    </source>
</evidence>
<evidence type="ECO:0000256" key="1">
    <source>
        <dbReference type="SAM" id="Phobius"/>
    </source>
</evidence>
<proteinExistence type="predicted"/>
<comment type="caution">
    <text evidence="3">The sequence shown here is derived from an EMBL/GenBank/DDBJ whole genome shotgun (WGS) entry which is preliminary data.</text>
</comment>
<sequence length="385" mass="43355">MKTRVLLMGGIIVTLILSPLVGMAASDACPVSSMCQVPAPTLIMTEGNTDFYANEVVVSGLSWNETLVDVYLDGVYNGRAFLNIDDSGVANFAYRPFLPLTAGEHYAYAVARNLSERERSIESDYLYFNVINRPVIAPMVFDQEVDIMDILPEQIVEDEIIENQDELAEYFEDNFSTLDEVEQEEESNEENLSISTEEGLADSEVVVTTEEENSEVTVTDQEEQGEVNVLDENLDTYLGGAIEGGVSEEKPQEISDLQETADIDAIISEFFAEDEDLIAQRIAERERQNRNIGLAMLAVIVAIIVVWMIVSRRERGYSEIDELFRDDYRKKEELDDTDEPLINMDNLSEDSLFTPPQVVEDIPPIEDEPIIPDKVDDNDDNVFRM</sequence>
<dbReference type="AlphaFoldDB" id="A0A2M8DRS1"/>
<dbReference type="Proteomes" id="UP000230136">
    <property type="component" value="Unassembled WGS sequence"/>
</dbReference>
<feature type="chain" id="PRO_5014922014" description="Bacterial Ig-like domain-containing protein" evidence="2">
    <location>
        <begin position="25"/>
        <end position="385"/>
    </location>
</feature>
<keyword evidence="2" id="KW-0732">Signal</keyword>
<feature type="signal peptide" evidence="2">
    <location>
        <begin position="1"/>
        <end position="24"/>
    </location>
</feature>
<evidence type="ECO:0000256" key="2">
    <source>
        <dbReference type="SAM" id="SignalP"/>
    </source>
</evidence>
<gene>
    <name evidence="3" type="ORF">CO073_01440</name>
</gene>
<keyword evidence="1" id="KW-0812">Transmembrane</keyword>
<feature type="transmembrane region" description="Helical" evidence="1">
    <location>
        <begin position="292"/>
        <end position="310"/>
    </location>
</feature>
<keyword evidence="1" id="KW-1133">Transmembrane helix</keyword>
<accession>A0A2M8DRS1</accession>
<protein>
    <recommendedName>
        <fullName evidence="5">Bacterial Ig-like domain-containing protein</fullName>
    </recommendedName>
</protein>
<evidence type="ECO:0008006" key="5">
    <source>
        <dbReference type="Google" id="ProtNLM"/>
    </source>
</evidence>
<name>A0A2M8DRS1_9BACT</name>